<evidence type="ECO:0000313" key="2">
    <source>
        <dbReference type="Proteomes" id="UP000468531"/>
    </source>
</evidence>
<dbReference type="Proteomes" id="UP000468531">
    <property type="component" value="Unassembled WGS sequence"/>
</dbReference>
<organism evidence="1 2">
    <name type="scientific">Bradyrhizobium uaiense</name>
    <dbReference type="NCBI Taxonomy" id="2594946"/>
    <lineage>
        <taxon>Bacteria</taxon>
        <taxon>Pseudomonadati</taxon>
        <taxon>Pseudomonadota</taxon>
        <taxon>Alphaproteobacteria</taxon>
        <taxon>Hyphomicrobiales</taxon>
        <taxon>Nitrobacteraceae</taxon>
        <taxon>Bradyrhizobium</taxon>
    </lineage>
</organism>
<accession>A0A6P1BPD2</accession>
<dbReference type="InterPro" id="IPR032720">
    <property type="entry name" value="Cys_rich_CWC"/>
</dbReference>
<dbReference type="AlphaFoldDB" id="A0A6P1BPD2"/>
<dbReference type="EMBL" id="VKHP01000133">
    <property type="protein sequence ID" value="NEU99510.1"/>
    <property type="molecule type" value="Genomic_DNA"/>
</dbReference>
<comment type="caution">
    <text evidence="1">The sequence shown here is derived from an EMBL/GenBank/DDBJ whole genome shotgun (WGS) entry which is preliminary data.</text>
</comment>
<sequence length="71" mass="7640">MDISSSDRSEQGSPRRLACATCGSEFSCSLTGSCWCFDESFHLPMPADGSDCLCPACLRKLAEQQAEASRT</sequence>
<dbReference type="Pfam" id="PF14375">
    <property type="entry name" value="Cys_rich_CWC"/>
    <property type="match status" value="1"/>
</dbReference>
<dbReference type="RefSeq" id="WP_163158784.1">
    <property type="nucleotide sequence ID" value="NZ_VKHP01000133.1"/>
</dbReference>
<gene>
    <name evidence="1" type="ORF">FNJ47_27700</name>
</gene>
<proteinExistence type="predicted"/>
<keyword evidence="2" id="KW-1185">Reference proteome</keyword>
<name>A0A6P1BPD2_9BRAD</name>
<reference evidence="1 2" key="1">
    <citation type="journal article" date="2020" name="Arch. Microbiol.">
        <title>Bradyrhizobium uaiense sp. nov., a new highly efficient cowpea symbiont.</title>
        <authorList>
            <person name="Cabral Michel D."/>
            <person name="Azarias Guimaraes A."/>
            <person name="Martins da Costa E."/>
            <person name="Soares de Carvalho T."/>
            <person name="Balsanelli E."/>
            <person name="Willems A."/>
            <person name="Maltempi de Souza E."/>
            <person name="de Souza Moreira F.M."/>
        </authorList>
    </citation>
    <scope>NUCLEOTIDE SEQUENCE [LARGE SCALE GENOMIC DNA]</scope>
    <source>
        <strain evidence="1 2">UFLA 03-164</strain>
    </source>
</reference>
<evidence type="ECO:0000313" key="1">
    <source>
        <dbReference type="EMBL" id="NEU99510.1"/>
    </source>
</evidence>
<protein>
    <submittedName>
        <fullName evidence="1">Cysteine-rich CWC family protein</fullName>
    </submittedName>
</protein>